<dbReference type="Gene3D" id="3.90.1510.10">
    <property type="entry name" value="Glycerate kinase, domain 2"/>
    <property type="match status" value="1"/>
</dbReference>
<reference evidence="5 6" key="1">
    <citation type="submission" date="2020-07" db="EMBL/GenBank/DDBJ databases">
        <title>Sequencing the genomes of 1000 actinobacteria strains.</title>
        <authorList>
            <person name="Klenk H.-P."/>
        </authorList>
    </citation>
    <scope>NUCLEOTIDE SEQUENCE [LARGE SCALE GENOMIC DNA]</scope>
    <source>
        <strain evidence="5 6">DSM 23141</strain>
    </source>
</reference>
<comment type="caution">
    <text evidence="5">The sequence shown here is derived from an EMBL/GenBank/DDBJ whole genome shotgun (WGS) entry which is preliminary data.</text>
</comment>
<dbReference type="GO" id="GO:0031388">
    <property type="term" value="P:organic acid phosphorylation"/>
    <property type="evidence" value="ECO:0007669"/>
    <property type="project" value="UniProtKB-UniRule"/>
</dbReference>
<evidence type="ECO:0000256" key="4">
    <source>
        <dbReference type="PIRNR" id="PIRNR006078"/>
    </source>
</evidence>
<evidence type="ECO:0000313" key="6">
    <source>
        <dbReference type="Proteomes" id="UP000553888"/>
    </source>
</evidence>
<comment type="similarity">
    <text evidence="1 4">Belongs to the glycerate kinase type-1 family.</text>
</comment>
<gene>
    <name evidence="5" type="ORF">BJ979_000325</name>
</gene>
<dbReference type="NCBIfam" id="TIGR00045">
    <property type="entry name" value="glycerate kinase"/>
    <property type="match status" value="1"/>
</dbReference>
<keyword evidence="6" id="KW-1185">Reference proteome</keyword>
<evidence type="ECO:0000313" key="5">
    <source>
        <dbReference type="EMBL" id="NYG97699.1"/>
    </source>
</evidence>
<dbReference type="SUPFAM" id="SSF110738">
    <property type="entry name" value="Glycerate kinase I"/>
    <property type="match status" value="1"/>
</dbReference>
<keyword evidence="2 4" id="KW-0808">Transferase</keyword>
<sequence length="382" mass="38128">MRVLIAMDKFKGTATAAEAGESVARGLITAVPSLKVEVMALADGGDGTLAALLGAGYERVDIDVPDARGVVESAPVAHRKTEWIIEVAAICGLGAARPTPRMAETADSSGIGAAIEASLDRGATEIRVGLGGTATSDGGAGMLRRLGVRFRDAQGGDIPPGAAALRQLASIDWSGLDPRLATARIIGLCDVTSPLLGPTGAAAVFGPQKGADATTVDRIEKGLTRLAAVSAENRPPAGPLDAATAGAGAAGGLGWALLAIGGALVSGGELIAQTLQLDRSVEVADLVVTGEGRLDPQSLSGKAPAIVAASARRARVPVVAVVGQDQLGDDALALGLTHVIALADLAAGTDRDPALTLRTLELAGTQLATRLRLAGAASAANR</sequence>
<dbReference type="Proteomes" id="UP000553888">
    <property type="component" value="Unassembled WGS sequence"/>
</dbReference>
<dbReference type="PIRSF" id="PIRSF006078">
    <property type="entry name" value="GlxK"/>
    <property type="match status" value="1"/>
</dbReference>
<dbReference type="EC" id="2.7.1.31" evidence="5"/>
<dbReference type="PANTHER" id="PTHR21599:SF0">
    <property type="entry name" value="GLYCERATE KINASE"/>
    <property type="match status" value="1"/>
</dbReference>
<dbReference type="PANTHER" id="PTHR21599">
    <property type="entry name" value="GLYCERATE KINASE"/>
    <property type="match status" value="1"/>
</dbReference>
<dbReference type="RefSeq" id="WP_179564555.1">
    <property type="nucleotide sequence ID" value="NZ_JACBZY010000001.1"/>
</dbReference>
<organism evidence="5 6">
    <name type="scientific">Schumannella luteola</name>
    <dbReference type="NCBI Taxonomy" id="472059"/>
    <lineage>
        <taxon>Bacteria</taxon>
        <taxon>Bacillati</taxon>
        <taxon>Actinomycetota</taxon>
        <taxon>Actinomycetes</taxon>
        <taxon>Micrococcales</taxon>
        <taxon>Microbacteriaceae</taxon>
        <taxon>Schumannella</taxon>
    </lineage>
</organism>
<evidence type="ECO:0000256" key="2">
    <source>
        <dbReference type="ARBA" id="ARBA00022679"/>
    </source>
</evidence>
<dbReference type="InterPro" id="IPR004381">
    <property type="entry name" value="Glycerate_kinase"/>
</dbReference>
<name>A0A852YIT9_9MICO</name>
<keyword evidence="3 4" id="KW-0418">Kinase</keyword>
<evidence type="ECO:0000256" key="1">
    <source>
        <dbReference type="ARBA" id="ARBA00006284"/>
    </source>
</evidence>
<dbReference type="Pfam" id="PF02595">
    <property type="entry name" value="Gly_kinase"/>
    <property type="match status" value="1"/>
</dbReference>
<dbReference type="EMBL" id="JACBZY010000001">
    <property type="protein sequence ID" value="NYG97699.1"/>
    <property type="molecule type" value="Genomic_DNA"/>
</dbReference>
<protein>
    <submittedName>
        <fullName evidence="5">Glycerate kinase</fullName>
        <ecNumber evidence="5">2.7.1.31</ecNumber>
    </submittedName>
</protein>
<evidence type="ECO:0000256" key="3">
    <source>
        <dbReference type="ARBA" id="ARBA00022777"/>
    </source>
</evidence>
<dbReference type="InterPro" id="IPR018193">
    <property type="entry name" value="Glyc_kinase_flavodox-like_fold"/>
</dbReference>
<dbReference type="GO" id="GO:0008887">
    <property type="term" value="F:glycerate kinase activity"/>
    <property type="evidence" value="ECO:0007669"/>
    <property type="project" value="UniProtKB-UniRule"/>
</dbReference>
<dbReference type="Gene3D" id="3.40.50.10350">
    <property type="entry name" value="Glycerate kinase, domain 1"/>
    <property type="match status" value="1"/>
</dbReference>
<dbReference type="InterPro" id="IPR018197">
    <property type="entry name" value="Glycerate_kinase_RE-like"/>
</dbReference>
<accession>A0A852YIT9</accession>
<dbReference type="AlphaFoldDB" id="A0A852YIT9"/>
<proteinExistence type="inferred from homology"/>
<dbReference type="InterPro" id="IPR036129">
    <property type="entry name" value="Glycerate_kinase_sf"/>
</dbReference>